<dbReference type="AlphaFoldDB" id="A0A378XDE1"/>
<evidence type="ECO:0000259" key="8">
    <source>
        <dbReference type="Pfam" id="PF03600"/>
    </source>
</evidence>
<feature type="transmembrane region" description="Helical" evidence="7">
    <location>
        <begin position="278"/>
        <end position="297"/>
    </location>
</feature>
<dbReference type="GO" id="GO:0005886">
    <property type="term" value="C:plasma membrane"/>
    <property type="evidence" value="ECO:0007669"/>
    <property type="project" value="TreeGrafter"/>
</dbReference>
<evidence type="ECO:0000256" key="5">
    <source>
        <dbReference type="ARBA" id="ARBA00022989"/>
    </source>
</evidence>
<feature type="transmembrane region" description="Helical" evidence="7">
    <location>
        <begin position="341"/>
        <end position="358"/>
    </location>
</feature>
<evidence type="ECO:0000256" key="7">
    <source>
        <dbReference type="SAM" id="Phobius"/>
    </source>
</evidence>
<dbReference type="PANTHER" id="PTHR43652">
    <property type="entry name" value="BASIC AMINO ACID ANTIPORTER YFCC-RELATED"/>
    <property type="match status" value="1"/>
</dbReference>
<feature type="transmembrane region" description="Helical" evidence="7">
    <location>
        <begin position="138"/>
        <end position="159"/>
    </location>
</feature>
<evidence type="ECO:0000256" key="3">
    <source>
        <dbReference type="ARBA" id="ARBA00022692"/>
    </source>
</evidence>
<name>A0A378XDE1_9BURK</name>
<feature type="transmembrane region" description="Helical" evidence="7">
    <location>
        <begin position="404"/>
        <end position="423"/>
    </location>
</feature>
<dbReference type="OrthoDB" id="9809303at2"/>
<accession>A0A378XDE1</accession>
<feature type="transmembrane region" description="Helical" evidence="7">
    <location>
        <begin position="227"/>
        <end position="245"/>
    </location>
</feature>
<dbReference type="InterPro" id="IPR051679">
    <property type="entry name" value="DASS-Related_Transporters"/>
</dbReference>
<dbReference type="Proteomes" id="UP000254603">
    <property type="component" value="Unassembled WGS sequence"/>
</dbReference>
<evidence type="ECO:0000256" key="4">
    <source>
        <dbReference type="ARBA" id="ARBA00022737"/>
    </source>
</evidence>
<dbReference type="PANTHER" id="PTHR43652:SF1">
    <property type="entry name" value="RESPONSE REGULATOR"/>
    <property type="match status" value="1"/>
</dbReference>
<evidence type="ECO:0000313" key="9">
    <source>
        <dbReference type="EMBL" id="QPT40747.1"/>
    </source>
</evidence>
<sequence>MSPALITILILLLAAILFLTEKLPVAVTAMLTTVLLYVTGVIDAKVAFSGFTNNVVILITGMFVIGASLFETGVAKKIGGLIIRFAKTEKQLLFAIMLITALLSAFLSNTSTTAVMMPIVMVIAASAGYSNSQFLMPLAYASAFGGMITLVGTNGNLAVQGVMENQGVEGFGFFEFAYVGIPLTLIATIYMMTIGRKLIPDRKGELDVEMFKASSEEGENNPNHTPVKQIISVSVLALAVFFMVFEKQIGIPLHIVSVIGALIIVITGTMTEKQAFQSLDLSTIILVAAMMPLATALDQTGAAVMIADFVLGLIGETGGPYVITAVIFVVTALLTSIMSNTAAAALMAPIGLVLSVSLGADPKAILMTVCIAANAAYASPVGSPPNTMIYGPGNYKFTDYIKNGVPILIIQLILCVFVVPMIWPFY</sequence>
<gene>
    <name evidence="10" type="primary">sdcS_1</name>
    <name evidence="9" type="ORF">I6G29_03995</name>
    <name evidence="10" type="ORF">NCTC11997_00851</name>
</gene>
<evidence type="ECO:0000256" key="1">
    <source>
        <dbReference type="ARBA" id="ARBA00004141"/>
    </source>
</evidence>
<evidence type="ECO:0000313" key="12">
    <source>
        <dbReference type="Proteomes" id="UP000594903"/>
    </source>
</evidence>
<feature type="domain" description="Citrate transporter-like" evidence="8">
    <location>
        <begin position="16"/>
        <end position="351"/>
    </location>
</feature>
<dbReference type="CDD" id="cd01115">
    <property type="entry name" value="SLC13_permease"/>
    <property type="match status" value="1"/>
</dbReference>
<dbReference type="InterPro" id="IPR004680">
    <property type="entry name" value="Cit_transptr-like_dom"/>
</dbReference>
<keyword evidence="2" id="KW-0813">Transport</keyword>
<evidence type="ECO:0000256" key="2">
    <source>
        <dbReference type="ARBA" id="ARBA00022448"/>
    </source>
</evidence>
<feature type="transmembrane region" description="Helical" evidence="7">
    <location>
        <begin position="251"/>
        <end position="271"/>
    </location>
</feature>
<dbReference type="EMBL" id="UGSB01000001">
    <property type="protein sequence ID" value="SUA52624.1"/>
    <property type="molecule type" value="Genomic_DNA"/>
</dbReference>
<comment type="subcellular location">
    <subcellularLocation>
        <location evidence="1">Membrane</location>
        <topology evidence="1">Multi-pass membrane protein</topology>
    </subcellularLocation>
</comment>
<keyword evidence="3 7" id="KW-0812">Transmembrane</keyword>
<dbReference type="Proteomes" id="UP000594903">
    <property type="component" value="Chromosome"/>
</dbReference>
<reference evidence="10 11" key="1">
    <citation type="submission" date="2018-06" db="EMBL/GenBank/DDBJ databases">
        <authorList>
            <consortium name="Pathogen Informatics"/>
            <person name="Doyle S."/>
        </authorList>
    </citation>
    <scope>NUCLEOTIDE SEQUENCE [LARGE SCALE GENOMIC DNA]</scope>
    <source>
        <strain evidence="10 11">NCTC11997</strain>
    </source>
</reference>
<proteinExistence type="predicted"/>
<dbReference type="RefSeq" id="WP_026253501.1">
    <property type="nucleotide sequence ID" value="NZ_CP065725.1"/>
</dbReference>
<feature type="transmembrane region" description="Helical" evidence="7">
    <location>
        <begin position="91"/>
        <end position="108"/>
    </location>
</feature>
<keyword evidence="4" id="KW-0677">Repeat</keyword>
<feature type="transmembrane region" description="Helical" evidence="7">
    <location>
        <begin position="46"/>
        <end position="70"/>
    </location>
</feature>
<evidence type="ECO:0000313" key="11">
    <source>
        <dbReference type="Proteomes" id="UP000254603"/>
    </source>
</evidence>
<organism evidence="10 11">
    <name type="scientific">Oligella ureolytica</name>
    <dbReference type="NCBI Taxonomy" id="90244"/>
    <lineage>
        <taxon>Bacteria</taxon>
        <taxon>Pseudomonadati</taxon>
        <taxon>Pseudomonadota</taxon>
        <taxon>Betaproteobacteria</taxon>
        <taxon>Burkholderiales</taxon>
        <taxon>Alcaligenaceae</taxon>
        <taxon>Oligella</taxon>
    </lineage>
</organism>
<reference evidence="9 12" key="2">
    <citation type="submission" date="2020-12" db="EMBL/GenBank/DDBJ databases">
        <title>FDA dAtabase for Regulatory Grade micrObial Sequences (FDA-ARGOS): Supporting development and validation of Infectious Disease Dx tests.</title>
        <authorList>
            <person name="Sproer C."/>
            <person name="Gronow S."/>
            <person name="Severitt S."/>
            <person name="Schroder I."/>
            <person name="Tallon L."/>
            <person name="Sadzewicz L."/>
            <person name="Zhao X."/>
            <person name="Boylan J."/>
            <person name="Ott S."/>
            <person name="Bowen H."/>
            <person name="Vavikolanu K."/>
            <person name="Mehta A."/>
            <person name="Aluvathingal J."/>
            <person name="Nadendla S."/>
            <person name="Lowell S."/>
            <person name="Myers T."/>
            <person name="Yan Y."/>
            <person name="Sichtig H."/>
        </authorList>
    </citation>
    <scope>NUCLEOTIDE SEQUENCE [LARGE SCALE GENOMIC DNA]</scope>
    <source>
        <strain evidence="9 12">FDAARGOS_872</strain>
    </source>
</reference>
<evidence type="ECO:0000313" key="10">
    <source>
        <dbReference type="EMBL" id="SUA52624.1"/>
    </source>
</evidence>
<feature type="transmembrane region" description="Helical" evidence="7">
    <location>
        <begin position="309"/>
        <end position="334"/>
    </location>
</feature>
<evidence type="ECO:0000256" key="6">
    <source>
        <dbReference type="ARBA" id="ARBA00023136"/>
    </source>
</evidence>
<keyword evidence="5 7" id="KW-1133">Transmembrane helix</keyword>
<feature type="transmembrane region" description="Helical" evidence="7">
    <location>
        <begin position="171"/>
        <end position="193"/>
    </location>
</feature>
<protein>
    <submittedName>
        <fullName evidence="10">Na(+)/dicarboxylate symporter</fullName>
    </submittedName>
    <submittedName>
        <fullName evidence="9">SLC13/DASS family transporter</fullName>
    </submittedName>
</protein>
<dbReference type="EMBL" id="CP065725">
    <property type="protein sequence ID" value="QPT40747.1"/>
    <property type="molecule type" value="Genomic_DNA"/>
</dbReference>
<keyword evidence="6 7" id="KW-0472">Membrane</keyword>
<keyword evidence="12" id="KW-1185">Reference proteome</keyword>
<dbReference type="Pfam" id="PF03600">
    <property type="entry name" value="CitMHS"/>
    <property type="match status" value="1"/>
</dbReference>
<dbReference type="GO" id="GO:0055085">
    <property type="term" value="P:transmembrane transport"/>
    <property type="evidence" value="ECO:0007669"/>
    <property type="project" value="InterPro"/>
</dbReference>